<dbReference type="InterPro" id="IPR014876">
    <property type="entry name" value="DEK_C"/>
</dbReference>
<dbReference type="PANTHER" id="PTHR45864:SF2">
    <property type="entry name" value="PROTEIN PHOSPHATASE SLINGSHOT"/>
    <property type="match status" value="1"/>
</dbReference>
<dbReference type="GO" id="GO:0004722">
    <property type="term" value="F:protein serine/threonine phosphatase activity"/>
    <property type="evidence" value="ECO:0007669"/>
    <property type="project" value="UniProtKB-EC"/>
</dbReference>
<dbReference type="PROSITE" id="PS50054">
    <property type="entry name" value="TYR_PHOSPHATASE_DUAL"/>
    <property type="match status" value="1"/>
</dbReference>
<name>A0A0B7AVJ1_9EUPU</name>
<evidence type="ECO:0000256" key="4">
    <source>
        <dbReference type="ARBA" id="ARBA00022490"/>
    </source>
</evidence>
<dbReference type="PROSITE" id="PS51998">
    <property type="entry name" value="DEK_C"/>
    <property type="match status" value="1"/>
</dbReference>
<evidence type="ECO:0000259" key="10">
    <source>
        <dbReference type="PROSITE" id="PS50054"/>
    </source>
</evidence>
<gene>
    <name evidence="13" type="primary">ORF143831</name>
</gene>
<feature type="region of interest" description="Disordered" evidence="9">
    <location>
        <begin position="652"/>
        <end position="675"/>
    </location>
</feature>
<dbReference type="InterPro" id="IPR016130">
    <property type="entry name" value="Tyr_Pase_AS"/>
</dbReference>
<dbReference type="InterPro" id="IPR029021">
    <property type="entry name" value="Prot-tyrosine_phosphatase-like"/>
</dbReference>
<dbReference type="GO" id="GO:0005856">
    <property type="term" value="C:cytoskeleton"/>
    <property type="evidence" value="ECO:0007669"/>
    <property type="project" value="UniProtKB-SubCell"/>
</dbReference>
<dbReference type="FunFam" id="3.90.190.10:FF:000004">
    <property type="entry name" value="Protein phosphatase Slingshot homolog 2"/>
    <property type="match status" value="1"/>
</dbReference>
<evidence type="ECO:0000256" key="9">
    <source>
        <dbReference type="SAM" id="MobiDB-lite"/>
    </source>
</evidence>
<comment type="similarity">
    <text evidence="2">Belongs to the protein-tyrosine phosphatase family.</text>
</comment>
<evidence type="ECO:0000256" key="7">
    <source>
        <dbReference type="ARBA" id="ARBA00023212"/>
    </source>
</evidence>
<feature type="region of interest" description="Disordered" evidence="9">
    <location>
        <begin position="510"/>
        <end position="562"/>
    </location>
</feature>
<keyword evidence="5" id="KW-0378">Hydrolase</keyword>
<evidence type="ECO:0000256" key="3">
    <source>
        <dbReference type="ARBA" id="ARBA00013081"/>
    </source>
</evidence>
<dbReference type="InterPro" id="IPR043588">
    <property type="entry name" value="SSH-N"/>
</dbReference>
<feature type="compositionally biased region" description="Acidic residues" evidence="9">
    <location>
        <begin position="16"/>
        <end position="27"/>
    </location>
</feature>
<dbReference type="GO" id="GO:0003779">
    <property type="term" value="F:actin binding"/>
    <property type="evidence" value="ECO:0007669"/>
    <property type="project" value="InterPro"/>
</dbReference>
<keyword evidence="7" id="KW-0206">Cytoskeleton</keyword>
<dbReference type="PANTHER" id="PTHR45864">
    <property type="entry name" value="SLINGSHOT PROTEIN PHOSPHATASE HOMOLOG"/>
    <property type="match status" value="1"/>
</dbReference>
<dbReference type="Pfam" id="PF00782">
    <property type="entry name" value="DSPc"/>
    <property type="match status" value="1"/>
</dbReference>
<reference evidence="13" key="1">
    <citation type="submission" date="2014-12" db="EMBL/GenBank/DDBJ databases">
        <title>Insight into the proteome of Arion vulgaris.</title>
        <authorList>
            <person name="Aradska J."/>
            <person name="Bulat T."/>
            <person name="Smidak R."/>
            <person name="Sarate P."/>
            <person name="Gangsoo J."/>
            <person name="Sialana F."/>
            <person name="Bilban M."/>
            <person name="Lubec G."/>
        </authorList>
    </citation>
    <scope>NUCLEOTIDE SEQUENCE</scope>
    <source>
        <tissue evidence="13">Skin</tissue>
    </source>
</reference>
<comment type="subcellular location">
    <subcellularLocation>
        <location evidence="1">Cytoplasm</location>
        <location evidence="1">Cytoskeleton</location>
    </subcellularLocation>
</comment>
<dbReference type="Pfam" id="PF23040">
    <property type="entry name" value="PH_SSH1-like_1st"/>
    <property type="match status" value="1"/>
</dbReference>
<evidence type="ECO:0000256" key="1">
    <source>
        <dbReference type="ARBA" id="ARBA00004245"/>
    </source>
</evidence>
<dbReference type="EMBL" id="HACG01037797">
    <property type="protein sequence ID" value="CEK84662.1"/>
    <property type="molecule type" value="Transcribed_RNA"/>
</dbReference>
<evidence type="ECO:0000256" key="6">
    <source>
        <dbReference type="ARBA" id="ARBA00022912"/>
    </source>
</evidence>
<evidence type="ECO:0000256" key="8">
    <source>
        <dbReference type="ARBA" id="ARBA00048336"/>
    </source>
</evidence>
<accession>A0A0B7AVJ1</accession>
<feature type="domain" description="DEK-C" evidence="12">
    <location>
        <begin position="263"/>
        <end position="318"/>
    </location>
</feature>
<keyword evidence="4" id="KW-0963">Cytoplasm</keyword>
<dbReference type="Pfam" id="PF08766">
    <property type="entry name" value="DEK_C"/>
    <property type="match status" value="1"/>
</dbReference>
<dbReference type="EC" id="3.1.3.16" evidence="3"/>
<feature type="compositionally biased region" description="Basic and acidic residues" evidence="9">
    <location>
        <begin position="525"/>
        <end position="542"/>
    </location>
</feature>
<dbReference type="InterPro" id="IPR000387">
    <property type="entry name" value="Tyr_Pase_dom"/>
</dbReference>
<dbReference type="InterPro" id="IPR043587">
    <property type="entry name" value="Phosphatase_SSH-like"/>
</dbReference>
<proteinExistence type="inferred from homology"/>
<dbReference type="PROSITE" id="PS00383">
    <property type="entry name" value="TYR_PHOSPHATASE_1"/>
    <property type="match status" value="1"/>
</dbReference>
<feature type="compositionally biased region" description="Polar residues" evidence="9">
    <location>
        <begin position="1"/>
        <end position="14"/>
    </location>
</feature>
<comment type="catalytic activity">
    <reaction evidence="8">
        <text>O-phospho-L-threonyl-[protein] + H2O = L-threonyl-[protein] + phosphate</text>
        <dbReference type="Rhea" id="RHEA:47004"/>
        <dbReference type="Rhea" id="RHEA-COMP:11060"/>
        <dbReference type="Rhea" id="RHEA-COMP:11605"/>
        <dbReference type="ChEBI" id="CHEBI:15377"/>
        <dbReference type="ChEBI" id="CHEBI:30013"/>
        <dbReference type="ChEBI" id="CHEBI:43474"/>
        <dbReference type="ChEBI" id="CHEBI:61977"/>
        <dbReference type="EC" id="3.1.3.16"/>
    </reaction>
</comment>
<evidence type="ECO:0000256" key="5">
    <source>
        <dbReference type="ARBA" id="ARBA00022801"/>
    </source>
</evidence>
<keyword evidence="6" id="KW-0904">Protein phosphatase</keyword>
<organism evidence="13">
    <name type="scientific">Arion vulgaris</name>
    <dbReference type="NCBI Taxonomy" id="1028688"/>
    <lineage>
        <taxon>Eukaryota</taxon>
        <taxon>Metazoa</taxon>
        <taxon>Spiralia</taxon>
        <taxon>Lophotrochozoa</taxon>
        <taxon>Mollusca</taxon>
        <taxon>Gastropoda</taxon>
        <taxon>Heterobranchia</taxon>
        <taxon>Euthyneura</taxon>
        <taxon>Panpulmonata</taxon>
        <taxon>Eupulmonata</taxon>
        <taxon>Stylommatophora</taxon>
        <taxon>Helicina</taxon>
        <taxon>Arionoidea</taxon>
        <taxon>Arionidae</taxon>
        <taxon>Arion</taxon>
    </lineage>
</organism>
<dbReference type="InterPro" id="IPR000340">
    <property type="entry name" value="Dual-sp_phosphatase_cat-dom"/>
</dbReference>
<protein>
    <recommendedName>
        <fullName evidence="3">protein-serine/threonine phosphatase</fullName>
        <ecNumber evidence="3">3.1.3.16</ecNumber>
    </recommendedName>
</protein>
<feature type="compositionally biased region" description="Basic residues" evidence="9">
    <location>
        <begin position="33"/>
        <end position="43"/>
    </location>
</feature>
<dbReference type="SUPFAM" id="SSF52799">
    <property type="entry name" value="(Phosphotyrosine protein) phosphatases II"/>
    <property type="match status" value="1"/>
</dbReference>
<evidence type="ECO:0000313" key="13">
    <source>
        <dbReference type="EMBL" id="CEK84662.1"/>
    </source>
</evidence>
<feature type="domain" description="Tyrosine specific protein phosphatases" evidence="11">
    <location>
        <begin position="384"/>
        <end position="441"/>
    </location>
</feature>
<feature type="compositionally biased region" description="Polar residues" evidence="9">
    <location>
        <begin position="665"/>
        <end position="675"/>
    </location>
</feature>
<sequence length="1002" mass="111208">MALVTIQRSPSPSADQDLDQTDSSEDINDGKSQMKRRSRSSKEKLRKVLSSMRFISKLRPCLSQSYFTVKGAALILPHTEFTKKSAKKSHGGEIQNHLQAMLHLLRPDDTIQIAIRLEDINQYQRYIALVSSKGRQDTEEAVILGIDCNNTEASIGLVLPVWMGLKITLGGDGGFSVCTDEQCYIFNPVSVQAMWSAIQSLVKFQRTADEMKYIPDGLTHTWVGYYKSIVSPRDSAPINQWNVEGVEVFAPSSLSIKPNDADEKIKQTISSTLKEVMMTVDLDEATSIMLRRAVEEKMSISLADFKSYFDEEMMRILGQMDKPSEILDFLYLGSEWNASNLEELLANGIGYILNVTKEIDNFFEGRFHYYSVRVTDEETSDLLTSWEKTFRFISKARSQKSKVLVHCKMGVSRSASTVMAFLMKDRRWSVEEAFSFVKERRSCVHPNSGFMDQLSMYEAILIASNKRDIFRHKSEQNLLEENAKDEADNTEGSFLGDSLFRMMSHSDWQSAGGGVAHEEEWIDSSQKDETHDADAKTDKDLETGSCSAESTEDVFPDLSSPSAETTITAGNLTSLMTPSSLPSTWSSLKATSLDFEIAQESRSISRTPPARAVCLSESSGLTHLQASASAQSSRIKPDSSWIRLDSIDTELDQTDSHDTVPSCESYDSAQPNLSASDTAVTETKETLIPSQEILENISNIKEDSTSIPAATTVPEPLPYFPASGFETNSVSSDKIFSDRIQTSAHFYIGDTHTSLNIIPAVPSTGIFPSGVALKQSGSFSSISSYNPAEKTSSIPIPVSCDHTVPQILQDSSRKQEPVAWQTSPSKFNNEAVDTVGYDGQIMKTREDAAGVGADTSDSSSILAGSPQDKIQFDGYQQFLGEQTAFKLGKIAKIPEDISKSDQVSHKTNEDNKSRKAAEVIQISLVVHNESEVSDDNLLLNKIPDHLSATTMFHSHSCMELCTQGEGDVTITPLYEREKIQVTPGTVLRTKFEIEERQRFLWW</sequence>
<dbReference type="GO" id="GO:0030837">
    <property type="term" value="P:negative regulation of actin filament polymerization"/>
    <property type="evidence" value="ECO:0007669"/>
    <property type="project" value="InterPro"/>
</dbReference>
<dbReference type="InterPro" id="IPR020422">
    <property type="entry name" value="TYR_PHOSPHATASE_DUAL_dom"/>
</dbReference>
<dbReference type="AlphaFoldDB" id="A0A0B7AVJ1"/>
<dbReference type="Gene3D" id="3.90.190.10">
    <property type="entry name" value="Protein tyrosine phosphatase superfamily"/>
    <property type="match status" value="1"/>
</dbReference>
<dbReference type="PROSITE" id="PS50056">
    <property type="entry name" value="TYR_PHOSPHATASE_2"/>
    <property type="match status" value="1"/>
</dbReference>
<feature type="region of interest" description="Disordered" evidence="9">
    <location>
        <begin position="1"/>
        <end position="43"/>
    </location>
</feature>
<evidence type="ECO:0000259" key="11">
    <source>
        <dbReference type="PROSITE" id="PS50056"/>
    </source>
</evidence>
<feature type="domain" description="Tyrosine-protein phosphatase" evidence="10">
    <location>
        <begin position="322"/>
        <end position="463"/>
    </location>
</feature>
<dbReference type="SMART" id="SM00195">
    <property type="entry name" value="DSPc"/>
    <property type="match status" value="1"/>
</dbReference>
<evidence type="ECO:0000256" key="2">
    <source>
        <dbReference type="ARBA" id="ARBA00009580"/>
    </source>
</evidence>
<evidence type="ECO:0000259" key="12">
    <source>
        <dbReference type="PROSITE" id="PS51998"/>
    </source>
</evidence>